<feature type="compositionally biased region" description="Low complexity" evidence="7">
    <location>
        <begin position="35"/>
        <end position="53"/>
    </location>
</feature>
<dbReference type="SMART" id="SM00086">
    <property type="entry name" value="PAC"/>
    <property type="match status" value="2"/>
</dbReference>
<dbReference type="InterPro" id="IPR036890">
    <property type="entry name" value="HATPase_C_sf"/>
</dbReference>
<protein>
    <recommendedName>
        <fullName evidence="2">histidine kinase</fullName>
        <ecNumber evidence="2">2.7.13.3</ecNumber>
    </recommendedName>
</protein>
<dbReference type="Proteomes" id="UP000011514">
    <property type="component" value="Unassembled WGS sequence"/>
</dbReference>
<dbReference type="EC" id="2.7.13.3" evidence="2"/>
<dbReference type="Gene3D" id="1.10.287.130">
    <property type="match status" value="1"/>
</dbReference>
<dbReference type="InterPro" id="IPR000014">
    <property type="entry name" value="PAS"/>
</dbReference>
<dbReference type="RefSeq" id="WP_004047808.1">
    <property type="nucleotide sequence ID" value="NZ_AOJE01000025.1"/>
</dbReference>
<evidence type="ECO:0000313" key="12">
    <source>
        <dbReference type="Proteomes" id="UP000011514"/>
    </source>
</evidence>
<dbReference type="SUPFAM" id="SSF47384">
    <property type="entry name" value="Homodimeric domain of signal transducing histidine kinase"/>
    <property type="match status" value="1"/>
</dbReference>
<comment type="catalytic activity">
    <reaction evidence="1">
        <text>ATP + protein L-histidine = ADP + protein N-phospho-L-histidine.</text>
        <dbReference type="EC" id="2.7.13.3"/>
    </reaction>
</comment>
<reference evidence="11 12" key="1">
    <citation type="journal article" date="2014" name="PLoS Genet.">
        <title>Phylogenetically driven sequencing of extremely halophilic archaea reveals strategies for static and dynamic osmo-response.</title>
        <authorList>
            <person name="Becker E.A."/>
            <person name="Seitzer P.M."/>
            <person name="Tritt A."/>
            <person name="Larsen D."/>
            <person name="Krusor M."/>
            <person name="Yao A.I."/>
            <person name="Wu D."/>
            <person name="Madern D."/>
            <person name="Eisen J.A."/>
            <person name="Darling A.E."/>
            <person name="Facciotti M.T."/>
        </authorList>
    </citation>
    <scope>NUCLEOTIDE SEQUENCE [LARGE SCALE GENOMIC DNA]</scope>
    <source>
        <strain evidence="11 12">DSM 1137</strain>
    </source>
</reference>
<keyword evidence="4" id="KW-0808">Transferase</keyword>
<evidence type="ECO:0000256" key="4">
    <source>
        <dbReference type="ARBA" id="ARBA00022679"/>
    </source>
</evidence>
<dbReference type="PANTHER" id="PTHR43711">
    <property type="entry name" value="TWO-COMPONENT HISTIDINE KINASE"/>
    <property type="match status" value="1"/>
</dbReference>
<keyword evidence="12" id="KW-1185">Reference proteome</keyword>
<dbReference type="InterPro" id="IPR003661">
    <property type="entry name" value="HisK_dim/P_dom"/>
</dbReference>
<dbReference type="CDD" id="cd00130">
    <property type="entry name" value="PAS"/>
    <property type="match status" value="2"/>
</dbReference>
<dbReference type="SMART" id="SM00388">
    <property type="entry name" value="HisKA"/>
    <property type="match status" value="1"/>
</dbReference>
<dbReference type="PROSITE" id="PS50109">
    <property type="entry name" value="HIS_KIN"/>
    <property type="match status" value="1"/>
</dbReference>
<feature type="domain" description="PAC" evidence="10">
    <location>
        <begin position="249"/>
        <end position="300"/>
    </location>
</feature>
<dbReference type="PROSITE" id="PS50112">
    <property type="entry name" value="PAS"/>
    <property type="match status" value="2"/>
</dbReference>
<dbReference type="InterPro" id="IPR035965">
    <property type="entry name" value="PAS-like_dom_sf"/>
</dbReference>
<keyword evidence="3" id="KW-0597">Phosphoprotein</keyword>
<dbReference type="PATRIC" id="fig|1227484.4.peg.1556"/>
<feature type="domain" description="PAS" evidence="9">
    <location>
        <begin position="175"/>
        <end position="245"/>
    </location>
</feature>
<keyword evidence="6" id="KW-0902">Two-component regulatory system</keyword>
<dbReference type="InterPro" id="IPR003594">
    <property type="entry name" value="HATPase_dom"/>
</dbReference>
<dbReference type="eggNOG" id="arCOG02333">
    <property type="taxonomic scope" value="Archaea"/>
</dbReference>
<organism evidence="11 12">
    <name type="scientific">Halorubrum saccharovorum DSM 1137</name>
    <dbReference type="NCBI Taxonomy" id="1227484"/>
    <lineage>
        <taxon>Archaea</taxon>
        <taxon>Methanobacteriati</taxon>
        <taxon>Methanobacteriota</taxon>
        <taxon>Stenosarchaea group</taxon>
        <taxon>Halobacteria</taxon>
        <taxon>Halobacteriales</taxon>
        <taxon>Haloferacaceae</taxon>
        <taxon>Halorubrum</taxon>
    </lineage>
</organism>
<feature type="domain" description="PAS" evidence="9">
    <location>
        <begin position="58"/>
        <end position="131"/>
    </location>
</feature>
<dbReference type="PRINTS" id="PR00344">
    <property type="entry name" value="BCTRLSENSOR"/>
</dbReference>
<gene>
    <name evidence="11" type="ORF">C471_07721</name>
</gene>
<evidence type="ECO:0000256" key="3">
    <source>
        <dbReference type="ARBA" id="ARBA00022553"/>
    </source>
</evidence>
<dbReference type="STRING" id="1227484.C471_07721"/>
<dbReference type="InterPro" id="IPR013655">
    <property type="entry name" value="PAS_fold_3"/>
</dbReference>
<feature type="compositionally biased region" description="Basic and acidic residues" evidence="7">
    <location>
        <begin position="1"/>
        <end position="26"/>
    </location>
</feature>
<evidence type="ECO:0000259" key="10">
    <source>
        <dbReference type="PROSITE" id="PS50113"/>
    </source>
</evidence>
<dbReference type="SUPFAM" id="SSF55874">
    <property type="entry name" value="ATPase domain of HSP90 chaperone/DNA topoisomerase II/histidine kinase"/>
    <property type="match status" value="1"/>
</dbReference>
<comment type="caution">
    <text evidence="11">The sequence shown here is derived from an EMBL/GenBank/DDBJ whole genome shotgun (WGS) entry which is preliminary data.</text>
</comment>
<dbReference type="Pfam" id="PF08447">
    <property type="entry name" value="PAS_3"/>
    <property type="match status" value="2"/>
</dbReference>
<dbReference type="InterPro" id="IPR005467">
    <property type="entry name" value="His_kinase_dom"/>
</dbReference>
<dbReference type="PANTHER" id="PTHR43711:SF1">
    <property type="entry name" value="HISTIDINE KINASE 1"/>
    <property type="match status" value="1"/>
</dbReference>
<dbReference type="InterPro" id="IPR050736">
    <property type="entry name" value="Sensor_HK_Regulatory"/>
</dbReference>
<dbReference type="PROSITE" id="PS50113">
    <property type="entry name" value="PAC"/>
    <property type="match status" value="1"/>
</dbReference>
<feature type="region of interest" description="Disordered" evidence="7">
    <location>
        <begin position="417"/>
        <end position="457"/>
    </location>
</feature>
<dbReference type="GO" id="GO:0000155">
    <property type="term" value="F:phosphorelay sensor kinase activity"/>
    <property type="evidence" value="ECO:0007669"/>
    <property type="project" value="InterPro"/>
</dbReference>
<feature type="domain" description="Histidine kinase" evidence="8">
    <location>
        <begin position="311"/>
        <end position="548"/>
    </location>
</feature>
<evidence type="ECO:0000256" key="2">
    <source>
        <dbReference type="ARBA" id="ARBA00012438"/>
    </source>
</evidence>
<dbReference type="EMBL" id="AOJE01000025">
    <property type="protein sequence ID" value="ELZ40654.1"/>
    <property type="molecule type" value="Genomic_DNA"/>
</dbReference>
<dbReference type="NCBIfam" id="TIGR00229">
    <property type="entry name" value="sensory_box"/>
    <property type="match status" value="1"/>
</dbReference>
<proteinExistence type="predicted"/>
<dbReference type="InterPro" id="IPR000700">
    <property type="entry name" value="PAS-assoc_C"/>
</dbReference>
<dbReference type="SMART" id="SM00387">
    <property type="entry name" value="HATPase_c"/>
    <property type="match status" value="1"/>
</dbReference>
<feature type="region of interest" description="Disordered" evidence="7">
    <location>
        <begin position="1"/>
        <end position="68"/>
    </location>
</feature>
<evidence type="ECO:0000256" key="1">
    <source>
        <dbReference type="ARBA" id="ARBA00000085"/>
    </source>
</evidence>
<evidence type="ECO:0000256" key="5">
    <source>
        <dbReference type="ARBA" id="ARBA00022777"/>
    </source>
</evidence>
<evidence type="ECO:0000259" key="9">
    <source>
        <dbReference type="PROSITE" id="PS50112"/>
    </source>
</evidence>
<keyword evidence="5 11" id="KW-0418">Kinase</keyword>
<dbReference type="InterPro" id="IPR004358">
    <property type="entry name" value="Sig_transdc_His_kin-like_C"/>
</dbReference>
<evidence type="ECO:0000259" key="8">
    <source>
        <dbReference type="PROSITE" id="PS50109"/>
    </source>
</evidence>
<accession>M0E2U2</accession>
<dbReference type="Gene3D" id="3.30.450.20">
    <property type="entry name" value="PAS domain"/>
    <property type="match status" value="2"/>
</dbReference>
<dbReference type="SMART" id="SM00091">
    <property type="entry name" value="PAS"/>
    <property type="match status" value="2"/>
</dbReference>
<sequence>MTLRPTDRPSTARRDARAGDDRRESDDGGEDGSVREPPAANGAAATTGATGARGEADADEDVESAIPDAPGADRFVAAVAVDGEVLFAGPSVPAVLGVERTALLGGDLLDHVHPNDREPVADALSAVATDRVVTHRLRHANGGFVWVESVVDEELAPEFGGRVVTARRVDAEQAFPERFREFLEYGTDLVTVVDDDGRVRYESPSVEEVLGYEQGSTVGRSPLGYVHPDDRERVTERFYRALNDPDATPTLEYRYRTADGDWVWLESRTRSLPADAAVGHLLINSRDVSERKARERRLTDRNERLDRFASIVSHDLRNPLSVIRGSMEMARLKGDTEPLERGERAVDRIDQLVSELLTLARQGSGIDEPTEFALGAVAREAWDTAGSADARLVVGADARVRGDRGRLRQAFENLFRNATEHAAPDGGESVRPTDGGEDARPTDGPSDARPTDGDEDAPLTVVVTATDGGFLVADDGPGIAPAHREAVFDPGFTTREAGTGYGLDIVREVVESHGWTVGLRGGGADPPCPDDVAVPGGACFVVRGPAPHAAEAGEPWIDG</sequence>
<dbReference type="Pfam" id="PF00512">
    <property type="entry name" value="HisKA"/>
    <property type="match status" value="1"/>
</dbReference>
<name>M0E2U2_9EURY</name>
<evidence type="ECO:0000256" key="6">
    <source>
        <dbReference type="ARBA" id="ARBA00023012"/>
    </source>
</evidence>
<dbReference type="SUPFAM" id="SSF55785">
    <property type="entry name" value="PYP-like sensor domain (PAS domain)"/>
    <property type="match status" value="2"/>
</dbReference>
<dbReference type="AlphaFoldDB" id="M0E2U2"/>
<dbReference type="OrthoDB" id="8127at2157"/>
<dbReference type="Pfam" id="PF02518">
    <property type="entry name" value="HATPase_c"/>
    <property type="match status" value="1"/>
</dbReference>
<dbReference type="InterPro" id="IPR001610">
    <property type="entry name" value="PAC"/>
</dbReference>
<evidence type="ECO:0000256" key="7">
    <source>
        <dbReference type="SAM" id="MobiDB-lite"/>
    </source>
</evidence>
<dbReference type="CDD" id="cd00082">
    <property type="entry name" value="HisKA"/>
    <property type="match status" value="1"/>
</dbReference>
<evidence type="ECO:0000313" key="11">
    <source>
        <dbReference type="EMBL" id="ELZ40654.1"/>
    </source>
</evidence>
<dbReference type="InterPro" id="IPR036097">
    <property type="entry name" value="HisK_dim/P_sf"/>
</dbReference>
<dbReference type="Gene3D" id="3.30.565.10">
    <property type="entry name" value="Histidine kinase-like ATPase, C-terminal domain"/>
    <property type="match status" value="1"/>
</dbReference>